<dbReference type="EMBL" id="FQTY01000009">
    <property type="protein sequence ID" value="SHE88070.1"/>
    <property type="molecule type" value="Genomic_DNA"/>
</dbReference>
<evidence type="ECO:0000313" key="4">
    <source>
        <dbReference type="Proteomes" id="UP000184114"/>
    </source>
</evidence>
<evidence type="ECO:0000256" key="1">
    <source>
        <dbReference type="ARBA" id="ARBA00022500"/>
    </source>
</evidence>
<dbReference type="GeneID" id="90994100"/>
<reference evidence="4" key="1">
    <citation type="submission" date="2016-11" db="EMBL/GenBank/DDBJ databases">
        <authorList>
            <person name="Varghese N."/>
            <person name="Submissions S."/>
        </authorList>
    </citation>
    <scope>NUCLEOTIDE SEQUENCE [LARGE SCALE GENOMIC DNA]</scope>
    <source>
        <strain evidence="4">DSM 18095</strain>
    </source>
</reference>
<dbReference type="Pfam" id="PF04509">
    <property type="entry name" value="CheC"/>
    <property type="match status" value="1"/>
</dbReference>
<organism evidence="3 4">
    <name type="scientific">Tissierella praeacuta DSM 18095</name>
    <dbReference type="NCBI Taxonomy" id="1123404"/>
    <lineage>
        <taxon>Bacteria</taxon>
        <taxon>Bacillati</taxon>
        <taxon>Bacillota</taxon>
        <taxon>Tissierellia</taxon>
        <taxon>Tissierellales</taxon>
        <taxon>Tissierellaceae</taxon>
        <taxon>Tissierella</taxon>
    </lineage>
</organism>
<dbReference type="InterPro" id="IPR038756">
    <property type="entry name" value="CheX-like"/>
</dbReference>
<keyword evidence="4" id="KW-1185">Reference proteome</keyword>
<proteinExistence type="predicted"/>
<dbReference type="InterPro" id="IPR028976">
    <property type="entry name" value="CheC-like_sf"/>
</dbReference>
<dbReference type="PANTHER" id="PTHR39452">
    <property type="entry name" value="CHEY-P PHOSPHATASE CHEX"/>
    <property type="match status" value="1"/>
</dbReference>
<dbReference type="STRING" id="1123404.SAMN02745784_02102"/>
<protein>
    <submittedName>
        <fullName evidence="3">CheC-like family protein</fullName>
    </submittedName>
</protein>
<dbReference type="RefSeq" id="WP_072976179.1">
    <property type="nucleotide sequence ID" value="NZ_FQTY01000009.1"/>
</dbReference>
<dbReference type="SUPFAM" id="SSF103039">
    <property type="entry name" value="CheC-like"/>
    <property type="match status" value="1"/>
</dbReference>
<dbReference type="GO" id="GO:0016787">
    <property type="term" value="F:hydrolase activity"/>
    <property type="evidence" value="ECO:0007669"/>
    <property type="project" value="InterPro"/>
</dbReference>
<feature type="domain" description="CheC-like protein" evidence="2">
    <location>
        <begin position="1"/>
        <end position="37"/>
    </location>
</feature>
<keyword evidence="1" id="KW-0145">Chemotaxis</keyword>
<gene>
    <name evidence="3" type="ORF">SAMN02745784_02102</name>
</gene>
<dbReference type="PANTHER" id="PTHR39452:SF1">
    <property type="entry name" value="CHEY-P PHOSPHATASE CHEX"/>
    <property type="match status" value="1"/>
</dbReference>
<dbReference type="GO" id="GO:0006935">
    <property type="term" value="P:chemotaxis"/>
    <property type="evidence" value="ECO:0007669"/>
    <property type="project" value="UniProtKB-KW"/>
</dbReference>
<accession>A0A1M4X3S4</accession>
<dbReference type="InterPro" id="IPR007597">
    <property type="entry name" value="CheC"/>
</dbReference>
<evidence type="ECO:0000259" key="2">
    <source>
        <dbReference type="Pfam" id="PF04509"/>
    </source>
</evidence>
<dbReference type="Proteomes" id="UP000184114">
    <property type="component" value="Unassembled WGS sequence"/>
</dbReference>
<name>A0A1M4X3S4_9FIRM</name>
<sequence>MAQSALSELSNMLTANASIEFSNMNINMNISTPTLMYGENIRTAFNTSKVLCVEILVDNIPIEVIISIN</sequence>
<dbReference type="AlphaFoldDB" id="A0A1M4X3S4"/>
<dbReference type="Gene3D" id="3.40.1550.10">
    <property type="entry name" value="CheC-like"/>
    <property type="match status" value="1"/>
</dbReference>
<evidence type="ECO:0000313" key="3">
    <source>
        <dbReference type="EMBL" id="SHE88070.1"/>
    </source>
</evidence>